<name>A0A7X0SFH2_9CLOT</name>
<sequence length="81" mass="9015">MDKAIVTVSVEGTNIEKDLEIPIDISVKEICAALKKALEIENIGINISGYYIKTKYPTRFLKGNDVLKKFDVCNGTKIILI</sequence>
<evidence type="ECO:0008006" key="3">
    <source>
        <dbReference type="Google" id="ProtNLM"/>
    </source>
</evidence>
<dbReference type="EMBL" id="JACKWY010000018">
    <property type="protein sequence ID" value="MBB6716653.1"/>
    <property type="molecule type" value="Genomic_DNA"/>
</dbReference>
<comment type="caution">
    <text evidence="1">The sequence shown here is derived from an EMBL/GenBank/DDBJ whole genome shotgun (WGS) entry which is preliminary data.</text>
</comment>
<evidence type="ECO:0000313" key="2">
    <source>
        <dbReference type="Proteomes" id="UP000585258"/>
    </source>
</evidence>
<evidence type="ECO:0000313" key="1">
    <source>
        <dbReference type="EMBL" id="MBB6716653.1"/>
    </source>
</evidence>
<organism evidence="1 2">
    <name type="scientific">Clostridium gasigenes</name>
    <dbReference type="NCBI Taxonomy" id="94869"/>
    <lineage>
        <taxon>Bacteria</taxon>
        <taxon>Bacillati</taxon>
        <taxon>Bacillota</taxon>
        <taxon>Clostridia</taxon>
        <taxon>Eubacteriales</taxon>
        <taxon>Clostridiaceae</taxon>
        <taxon>Clostridium</taxon>
    </lineage>
</organism>
<dbReference type="RefSeq" id="WP_185165645.1">
    <property type="nucleotide sequence ID" value="NZ_JACKWY010000018.1"/>
</dbReference>
<dbReference type="Proteomes" id="UP000585258">
    <property type="component" value="Unassembled WGS sequence"/>
</dbReference>
<gene>
    <name evidence="1" type="ORF">H7E68_18370</name>
</gene>
<reference evidence="1 2" key="1">
    <citation type="submission" date="2020-08" db="EMBL/GenBank/DDBJ databases">
        <title>Clostridia isolated from Swiss meat.</title>
        <authorList>
            <person name="Wambui J."/>
            <person name="Stevens M.J.A."/>
            <person name="Stephan R."/>
        </authorList>
    </citation>
    <scope>NUCLEOTIDE SEQUENCE [LARGE SCALE GENOMIC DNA]</scope>
    <source>
        <strain evidence="1 2">CM001</strain>
    </source>
</reference>
<protein>
    <recommendedName>
        <fullName evidence="3">WXG100 protein secretion system (Wss), protein YukD</fullName>
    </recommendedName>
</protein>
<proteinExistence type="predicted"/>
<dbReference type="AlphaFoldDB" id="A0A7X0SFH2"/>
<accession>A0A7X0SFH2</accession>
<dbReference type="Pfam" id="PF08817">
    <property type="entry name" value="YukD"/>
    <property type="match status" value="1"/>
</dbReference>
<dbReference type="InterPro" id="IPR024962">
    <property type="entry name" value="YukD-like"/>
</dbReference>